<evidence type="ECO:0000313" key="1">
    <source>
        <dbReference type="EMBL" id="MBO3269052.1"/>
    </source>
</evidence>
<accession>A0ABS3T5X1</accession>
<dbReference type="PANTHER" id="PTHR47791:SF3">
    <property type="entry name" value="MEIOTICALLY UP-REGULATED GENE 191 PROTEIN"/>
    <property type="match status" value="1"/>
</dbReference>
<proteinExistence type="predicted"/>
<dbReference type="Gene3D" id="1.50.10.20">
    <property type="match status" value="1"/>
</dbReference>
<gene>
    <name evidence="1" type="ORF">J4D97_00200</name>
</gene>
<comment type="caution">
    <text evidence="1">The sequence shown here is derived from an EMBL/GenBank/DDBJ whole genome shotgun (WGS) entry which is preliminary data.</text>
</comment>
<evidence type="ECO:0008006" key="3">
    <source>
        <dbReference type="Google" id="ProtNLM"/>
    </source>
</evidence>
<dbReference type="InterPro" id="IPR005198">
    <property type="entry name" value="Glyco_hydro_76"/>
</dbReference>
<dbReference type="EMBL" id="JAGETX010000001">
    <property type="protein sequence ID" value="MBO3269052.1"/>
    <property type="molecule type" value="Genomic_DNA"/>
</dbReference>
<dbReference type="InterPro" id="IPR053169">
    <property type="entry name" value="MUG_Protein"/>
</dbReference>
<dbReference type="PANTHER" id="PTHR47791">
    <property type="entry name" value="MEIOTICALLY UP-REGULATED GENE 191 PROTEIN"/>
    <property type="match status" value="1"/>
</dbReference>
<dbReference type="SUPFAM" id="SSF48208">
    <property type="entry name" value="Six-hairpin glycosidases"/>
    <property type="match status" value="1"/>
</dbReference>
<dbReference type="Proteomes" id="UP000670527">
    <property type="component" value="Unassembled WGS sequence"/>
</dbReference>
<keyword evidence="2" id="KW-1185">Reference proteome</keyword>
<sequence>MQTNHVTYRPHPQVSVPSSLRHTLRRSILPAVLLSLLSGCQEEVFTDSDATGGIAPTQVSALAVVPKSEALLALTSYDNKYYNQYGTYGPTFKANYWFDLAKTRRMDFWTQAEAIETVIDAYNVNPTTEYKNKIQYLYNGMRDAHGLLWSSNEFNDDIIWGSLMCIRAYEIWNDGGMLDMARQNFDLVWARGWDTTLGGGLWWKTDKLSKNTCVNAPAVICAMRLYKATGDVSYRNKAKMIMDWLVPQMYVPATGEVKGAVNKAGQITEGALLYTQGTFIGAANELRPYYSSPDYRSMGLQAMNYARTSLSKSPGGILQDEDAVLDIQGGKSIFARWACIFVKDTGTASTYGPWLDLNASQAWSIRNSNGLMWNLWSTRTSDTDNLNSWRTNGGVSMMLNLYRFR</sequence>
<evidence type="ECO:0000313" key="2">
    <source>
        <dbReference type="Proteomes" id="UP000670527"/>
    </source>
</evidence>
<dbReference type="RefSeq" id="WP_208305875.1">
    <property type="nucleotide sequence ID" value="NZ_JAGETX010000001.1"/>
</dbReference>
<organism evidence="1 2">
    <name type="scientific">Hymenobacter defluvii</name>
    <dbReference type="NCBI Taxonomy" id="2054411"/>
    <lineage>
        <taxon>Bacteria</taxon>
        <taxon>Pseudomonadati</taxon>
        <taxon>Bacteroidota</taxon>
        <taxon>Cytophagia</taxon>
        <taxon>Cytophagales</taxon>
        <taxon>Hymenobacteraceae</taxon>
        <taxon>Hymenobacter</taxon>
    </lineage>
</organism>
<dbReference type="InterPro" id="IPR008928">
    <property type="entry name" value="6-hairpin_glycosidase_sf"/>
</dbReference>
<name>A0ABS3T5X1_9BACT</name>
<protein>
    <recommendedName>
        <fullName evidence="3">Sugar transporter</fullName>
    </recommendedName>
</protein>
<reference evidence="1 2" key="1">
    <citation type="submission" date="2021-03" db="EMBL/GenBank/DDBJ databases">
        <authorList>
            <person name="Kim M.K."/>
        </authorList>
    </citation>
    <scope>NUCLEOTIDE SEQUENCE [LARGE SCALE GENOMIC DNA]</scope>
    <source>
        <strain evidence="1 2">BT507</strain>
    </source>
</reference>
<dbReference type="Pfam" id="PF03663">
    <property type="entry name" value="Glyco_hydro_76"/>
    <property type="match status" value="1"/>
</dbReference>